<comment type="caution">
    <text evidence="1">The sequence shown here is derived from an EMBL/GenBank/DDBJ whole genome shotgun (WGS) entry which is preliminary data.</text>
</comment>
<evidence type="ECO:0000313" key="2">
    <source>
        <dbReference type="Proteomes" id="UP000762676"/>
    </source>
</evidence>
<proteinExistence type="predicted"/>
<organism evidence="1 2">
    <name type="scientific">Elysia marginata</name>
    <dbReference type="NCBI Taxonomy" id="1093978"/>
    <lineage>
        <taxon>Eukaryota</taxon>
        <taxon>Metazoa</taxon>
        <taxon>Spiralia</taxon>
        <taxon>Lophotrochozoa</taxon>
        <taxon>Mollusca</taxon>
        <taxon>Gastropoda</taxon>
        <taxon>Heterobranchia</taxon>
        <taxon>Euthyneura</taxon>
        <taxon>Panpulmonata</taxon>
        <taxon>Sacoglossa</taxon>
        <taxon>Placobranchoidea</taxon>
        <taxon>Plakobranchidae</taxon>
        <taxon>Elysia</taxon>
    </lineage>
</organism>
<reference evidence="1 2" key="1">
    <citation type="journal article" date="2021" name="Elife">
        <title>Chloroplast acquisition without the gene transfer in kleptoplastic sea slugs, Plakobranchus ocellatus.</title>
        <authorList>
            <person name="Maeda T."/>
            <person name="Takahashi S."/>
            <person name="Yoshida T."/>
            <person name="Shimamura S."/>
            <person name="Takaki Y."/>
            <person name="Nagai Y."/>
            <person name="Toyoda A."/>
            <person name="Suzuki Y."/>
            <person name="Arimoto A."/>
            <person name="Ishii H."/>
            <person name="Satoh N."/>
            <person name="Nishiyama T."/>
            <person name="Hasebe M."/>
            <person name="Maruyama T."/>
            <person name="Minagawa J."/>
            <person name="Obokata J."/>
            <person name="Shigenobu S."/>
        </authorList>
    </citation>
    <scope>NUCLEOTIDE SEQUENCE [LARGE SCALE GENOMIC DNA]</scope>
</reference>
<sequence>MSAAFQTTTDGLRTVISKVIFTLSNESSNMAGRLLFMFCVFVFKKKHVLLAVCGHCLSPRQCSVGEPCRTKLEMRSVSGKPLTQMPNTPCSCQHEETCSDDWSQTDRTLTSTLEAPGLRTALNLMFCQPLKPKHLPTCADNEVAVVLSSYLQIPTNLKSLNCRCGDDSPLQLSRRWMKNYQYFHNYVCGSSLDECSADKSCMTVKAQETVYHCRCPQQTHCATAGRWGASTTSLDGYCVEA</sequence>
<protein>
    <recommendedName>
        <fullName evidence="3">GDNF/GAS1 domain-containing protein</fullName>
    </recommendedName>
</protein>
<evidence type="ECO:0008006" key="3">
    <source>
        <dbReference type="Google" id="ProtNLM"/>
    </source>
</evidence>
<name>A0AAV4F856_9GAST</name>
<dbReference type="AlphaFoldDB" id="A0AAV4F856"/>
<gene>
    <name evidence="1" type="ORF">ElyMa_002052100</name>
</gene>
<dbReference type="Proteomes" id="UP000762676">
    <property type="component" value="Unassembled WGS sequence"/>
</dbReference>
<dbReference type="EMBL" id="BMAT01004161">
    <property type="protein sequence ID" value="GFR69547.1"/>
    <property type="molecule type" value="Genomic_DNA"/>
</dbReference>
<accession>A0AAV4F856</accession>
<evidence type="ECO:0000313" key="1">
    <source>
        <dbReference type="EMBL" id="GFR69547.1"/>
    </source>
</evidence>
<keyword evidence="2" id="KW-1185">Reference proteome</keyword>